<gene>
    <name evidence="2" type="primary">hubl</name>
</gene>
<dbReference type="KEGG" id="dpo:4803589"/>
<proteinExistence type="predicted"/>
<evidence type="ECO:0000313" key="1">
    <source>
        <dbReference type="Proteomes" id="UP000001819"/>
    </source>
</evidence>
<dbReference type="InterPro" id="IPR006611">
    <property type="entry name" value="DUF1431_DROsp"/>
</dbReference>
<dbReference type="RefSeq" id="XP_001360290.4">
    <property type="nucleotide sequence ID" value="XM_001360253.4"/>
</dbReference>
<dbReference type="PANTHER" id="PTHR20977">
    <property type="entry name" value="AT13385P-RELATED"/>
    <property type="match status" value="1"/>
</dbReference>
<dbReference type="Proteomes" id="UP000001819">
    <property type="component" value="Chromosome 3"/>
</dbReference>
<accession>A0A6I8USZ8</accession>
<sequence>MMLMGSAWQMLQMISTSSRCFHRVAEIKKINPLDHRSSIDCRSKPFMEHICSRPSNEFCVGRSISAFVCDQFKKMSGVESPPPKCRTELMWKTLPKSCKKCDDRFDVLFYQASDKFRPFQRTWWECCPRLVPKLVCGWSDAIPPQVKRRKNKASKSCSSLAMPSCRARLVPPKCSSWRPCKKIKCPFPSYSECVRDGLIPERPHECRCLERYPICFDNLFDRKPKSIYPCQRS</sequence>
<name>A0A6I8USZ8_DROPS</name>
<reference evidence="2" key="2">
    <citation type="submission" date="2025-08" db="UniProtKB">
        <authorList>
            <consortium name="RefSeq"/>
        </authorList>
    </citation>
    <scope>IDENTIFICATION</scope>
    <source>
        <strain evidence="2">MV-25-SWS-2005</strain>
        <tissue evidence="2">Whole body</tissue>
    </source>
</reference>
<protein>
    <submittedName>
        <fullName evidence="2">Uncharacterized protein hubl</fullName>
    </submittedName>
</protein>
<dbReference type="SMART" id="SM00689">
    <property type="entry name" value="DM6"/>
    <property type="match status" value="1"/>
</dbReference>
<dbReference type="AlphaFoldDB" id="A0A6I8USZ8"/>
<dbReference type="Pfam" id="PF07248">
    <property type="entry name" value="DUF1431"/>
    <property type="match status" value="1"/>
</dbReference>
<organism evidence="1 2">
    <name type="scientific">Drosophila pseudoobscura pseudoobscura</name>
    <name type="common">Fruit fly</name>
    <dbReference type="NCBI Taxonomy" id="46245"/>
    <lineage>
        <taxon>Eukaryota</taxon>
        <taxon>Metazoa</taxon>
        <taxon>Ecdysozoa</taxon>
        <taxon>Arthropoda</taxon>
        <taxon>Hexapoda</taxon>
        <taxon>Insecta</taxon>
        <taxon>Pterygota</taxon>
        <taxon>Neoptera</taxon>
        <taxon>Endopterygota</taxon>
        <taxon>Diptera</taxon>
        <taxon>Brachycera</taxon>
        <taxon>Muscomorpha</taxon>
        <taxon>Ephydroidea</taxon>
        <taxon>Drosophilidae</taxon>
        <taxon>Drosophila</taxon>
        <taxon>Sophophora</taxon>
    </lineage>
</organism>
<evidence type="ECO:0000313" key="2">
    <source>
        <dbReference type="RefSeq" id="XP_001360290.4"/>
    </source>
</evidence>
<dbReference type="InParanoid" id="A0A6I8USZ8"/>
<reference evidence="1" key="1">
    <citation type="submission" date="2024-06" db="UniProtKB">
        <authorList>
            <consortium name="RefSeq"/>
        </authorList>
    </citation>
    <scope>NUCLEOTIDE SEQUENCE [LARGE SCALE GENOMIC DNA]</scope>
    <source>
        <strain evidence="1">MV2-25</strain>
    </source>
</reference>
<dbReference type="PANTHER" id="PTHR20977:SF0">
    <property type="entry name" value="AT13385P-RELATED"/>
    <property type="match status" value="1"/>
</dbReference>
<keyword evidence="1" id="KW-1185">Reference proteome</keyword>